<sequence>MARLIHPGLESCAYWARNMELTQEDCDVLTKMLLEYVAIPDRRFLCRSINGFDAFFEEFRPLLENNPEYRVYGDDDGFYIAPIN</sequence>
<keyword evidence="1" id="KW-1185">Reference proteome</keyword>
<accession>A0A7E4VE79</accession>
<dbReference type="AlphaFoldDB" id="A0A7E4VE79"/>
<evidence type="ECO:0000313" key="2">
    <source>
        <dbReference type="WBParaSite" id="Pan_g20009.t1"/>
    </source>
</evidence>
<organism evidence="1 2">
    <name type="scientific">Panagrellus redivivus</name>
    <name type="common">Microworm</name>
    <dbReference type="NCBI Taxonomy" id="6233"/>
    <lineage>
        <taxon>Eukaryota</taxon>
        <taxon>Metazoa</taxon>
        <taxon>Ecdysozoa</taxon>
        <taxon>Nematoda</taxon>
        <taxon>Chromadorea</taxon>
        <taxon>Rhabditida</taxon>
        <taxon>Tylenchina</taxon>
        <taxon>Panagrolaimomorpha</taxon>
        <taxon>Panagrolaimoidea</taxon>
        <taxon>Panagrolaimidae</taxon>
        <taxon>Panagrellus</taxon>
    </lineage>
</organism>
<name>A0A7E4VE79_PANRE</name>
<dbReference type="Proteomes" id="UP000492821">
    <property type="component" value="Unassembled WGS sequence"/>
</dbReference>
<evidence type="ECO:0000313" key="1">
    <source>
        <dbReference type="Proteomes" id="UP000492821"/>
    </source>
</evidence>
<protein>
    <submittedName>
        <fullName evidence="2">Terminase large subunit</fullName>
    </submittedName>
</protein>
<reference evidence="2" key="2">
    <citation type="submission" date="2020-10" db="UniProtKB">
        <authorList>
            <consortium name="WormBaseParasite"/>
        </authorList>
    </citation>
    <scope>IDENTIFICATION</scope>
</reference>
<proteinExistence type="predicted"/>
<reference evidence="1" key="1">
    <citation type="journal article" date="2013" name="Genetics">
        <title>The draft genome and transcriptome of Panagrellus redivivus are shaped by the harsh demands of a free-living lifestyle.</title>
        <authorList>
            <person name="Srinivasan J."/>
            <person name="Dillman A.R."/>
            <person name="Macchietto M.G."/>
            <person name="Heikkinen L."/>
            <person name="Lakso M."/>
            <person name="Fracchia K.M."/>
            <person name="Antoshechkin I."/>
            <person name="Mortazavi A."/>
            <person name="Wong G."/>
            <person name="Sternberg P.W."/>
        </authorList>
    </citation>
    <scope>NUCLEOTIDE SEQUENCE [LARGE SCALE GENOMIC DNA]</scope>
    <source>
        <strain evidence="1">MT8872</strain>
    </source>
</reference>
<dbReference type="WBParaSite" id="Pan_g20009.t1">
    <property type="protein sequence ID" value="Pan_g20009.t1"/>
    <property type="gene ID" value="Pan_g20009"/>
</dbReference>